<accession>A0A2N5VW95</accession>
<proteinExistence type="predicted"/>
<dbReference type="EMBL" id="PGCJ01000048">
    <property type="protein sequence ID" value="PLW54246.1"/>
    <property type="molecule type" value="Genomic_DNA"/>
</dbReference>
<dbReference type="AlphaFoldDB" id="A0A2N5VW95"/>
<gene>
    <name evidence="1" type="ORF">PCANC_05229</name>
</gene>
<reference evidence="1 2" key="1">
    <citation type="submission" date="2017-11" db="EMBL/GenBank/DDBJ databases">
        <title>De novo assembly and phasing of dikaryotic genomes from two isolates of Puccinia coronata f. sp. avenae, the causal agent of oat crown rust.</title>
        <authorList>
            <person name="Miller M.E."/>
            <person name="Zhang Y."/>
            <person name="Omidvar V."/>
            <person name="Sperschneider J."/>
            <person name="Schwessinger B."/>
            <person name="Raley C."/>
            <person name="Palmer J.M."/>
            <person name="Garnica D."/>
            <person name="Upadhyaya N."/>
            <person name="Rathjen J."/>
            <person name="Taylor J.M."/>
            <person name="Park R.F."/>
            <person name="Dodds P.N."/>
            <person name="Hirsch C.D."/>
            <person name="Kianian S.F."/>
            <person name="Figueroa M."/>
        </authorList>
    </citation>
    <scope>NUCLEOTIDE SEQUENCE [LARGE SCALE GENOMIC DNA]</scope>
    <source>
        <strain evidence="1">12NC29</strain>
    </source>
</reference>
<sequence length="55" mass="6443">MSNDFRIGARGNVYQLRNFNLEVAAQGRPPRYPKQSAVSQNMAFTYSHLEKWRKL</sequence>
<dbReference type="Proteomes" id="UP000235388">
    <property type="component" value="Unassembled WGS sequence"/>
</dbReference>
<name>A0A2N5VW95_9BASI</name>
<keyword evidence="2" id="KW-1185">Reference proteome</keyword>
<organism evidence="1 2">
    <name type="scientific">Puccinia coronata f. sp. avenae</name>
    <dbReference type="NCBI Taxonomy" id="200324"/>
    <lineage>
        <taxon>Eukaryota</taxon>
        <taxon>Fungi</taxon>
        <taxon>Dikarya</taxon>
        <taxon>Basidiomycota</taxon>
        <taxon>Pucciniomycotina</taxon>
        <taxon>Pucciniomycetes</taxon>
        <taxon>Pucciniales</taxon>
        <taxon>Pucciniaceae</taxon>
        <taxon>Puccinia</taxon>
    </lineage>
</organism>
<evidence type="ECO:0000313" key="1">
    <source>
        <dbReference type="EMBL" id="PLW54246.1"/>
    </source>
</evidence>
<comment type="caution">
    <text evidence="1">The sequence shown here is derived from an EMBL/GenBank/DDBJ whole genome shotgun (WGS) entry which is preliminary data.</text>
</comment>
<protein>
    <submittedName>
        <fullName evidence="1">Uncharacterized protein</fullName>
    </submittedName>
</protein>
<evidence type="ECO:0000313" key="2">
    <source>
        <dbReference type="Proteomes" id="UP000235388"/>
    </source>
</evidence>